<reference evidence="1 2" key="1">
    <citation type="journal article" date="2024" name="BMC Genomics">
        <title>De novo assembly and annotation of Popillia japonica's genome with initial clues to its potential as an invasive pest.</title>
        <authorList>
            <person name="Cucini C."/>
            <person name="Boschi S."/>
            <person name="Funari R."/>
            <person name="Cardaioli E."/>
            <person name="Iannotti N."/>
            <person name="Marturano G."/>
            <person name="Paoli F."/>
            <person name="Bruttini M."/>
            <person name="Carapelli A."/>
            <person name="Frati F."/>
            <person name="Nardi F."/>
        </authorList>
    </citation>
    <scope>NUCLEOTIDE SEQUENCE [LARGE SCALE GENOMIC DNA]</scope>
    <source>
        <strain evidence="1">DMR45628</strain>
    </source>
</reference>
<sequence length="89" mass="9835">MNKISHINRQHPVLRSGIPDTDHLLHVLDEGVRPDQFGSATLALSECLGFFTMARASPVQRRTRGVRGAVVHVELMRGVRLARPGPSED</sequence>
<dbReference type="EMBL" id="JASPKY010000152">
    <property type="protein sequence ID" value="KAK9730136.1"/>
    <property type="molecule type" value="Genomic_DNA"/>
</dbReference>
<evidence type="ECO:0000313" key="1">
    <source>
        <dbReference type="EMBL" id="KAK9730136.1"/>
    </source>
</evidence>
<proteinExistence type="predicted"/>
<accession>A0AAW1L849</accession>
<evidence type="ECO:0000313" key="2">
    <source>
        <dbReference type="Proteomes" id="UP001458880"/>
    </source>
</evidence>
<keyword evidence="2" id="KW-1185">Reference proteome</keyword>
<comment type="caution">
    <text evidence="1">The sequence shown here is derived from an EMBL/GenBank/DDBJ whole genome shotgun (WGS) entry which is preliminary data.</text>
</comment>
<name>A0AAW1L849_POPJA</name>
<dbReference type="Proteomes" id="UP001458880">
    <property type="component" value="Unassembled WGS sequence"/>
</dbReference>
<organism evidence="1 2">
    <name type="scientific">Popillia japonica</name>
    <name type="common">Japanese beetle</name>
    <dbReference type="NCBI Taxonomy" id="7064"/>
    <lineage>
        <taxon>Eukaryota</taxon>
        <taxon>Metazoa</taxon>
        <taxon>Ecdysozoa</taxon>
        <taxon>Arthropoda</taxon>
        <taxon>Hexapoda</taxon>
        <taxon>Insecta</taxon>
        <taxon>Pterygota</taxon>
        <taxon>Neoptera</taxon>
        <taxon>Endopterygota</taxon>
        <taxon>Coleoptera</taxon>
        <taxon>Polyphaga</taxon>
        <taxon>Scarabaeiformia</taxon>
        <taxon>Scarabaeidae</taxon>
        <taxon>Rutelinae</taxon>
        <taxon>Popillia</taxon>
    </lineage>
</organism>
<dbReference type="AlphaFoldDB" id="A0AAW1L849"/>
<gene>
    <name evidence="1" type="ORF">QE152_g15472</name>
</gene>
<protein>
    <submittedName>
        <fullName evidence="1">Uncharacterized protein</fullName>
    </submittedName>
</protein>